<evidence type="ECO:0000313" key="3">
    <source>
        <dbReference type="Proteomes" id="UP000614058"/>
    </source>
</evidence>
<reference evidence="2 3" key="1">
    <citation type="journal article" date="2021" name="Pathogens">
        <title>Isolation and Characterization of Kingella bonacorsii sp. nov., A Novel Kingella Species Detected in a Stable Periodontitis Subject.</title>
        <authorList>
            <person name="Antezack A."/>
            <person name="Boxberger M."/>
            <person name="Rolland C."/>
            <person name="Monnet-Corti V."/>
            <person name="La Scola B."/>
        </authorList>
    </citation>
    <scope>NUCLEOTIDE SEQUENCE [LARGE SCALE GENOMIC DNA]</scope>
    <source>
        <strain evidence="2 3">Marseille-Q4569</strain>
    </source>
</reference>
<gene>
    <name evidence="2" type="ORF">JDW22_08060</name>
</gene>
<evidence type="ECO:0000313" key="2">
    <source>
        <dbReference type="EMBL" id="MBK0396528.1"/>
    </source>
</evidence>
<dbReference type="PROSITE" id="PS51257">
    <property type="entry name" value="PROKAR_LIPOPROTEIN"/>
    <property type="match status" value="1"/>
</dbReference>
<organism evidence="2 3">
    <name type="scientific">Kingella bonacorsii</name>
    <dbReference type="NCBI Taxonomy" id="2796361"/>
    <lineage>
        <taxon>Bacteria</taxon>
        <taxon>Pseudomonadati</taxon>
        <taxon>Pseudomonadota</taxon>
        <taxon>Betaproteobacteria</taxon>
        <taxon>Neisseriales</taxon>
        <taxon>Neisseriaceae</taxon>
        <taxon>Kingella</taxon>
    </lineage>
</organism>
<keyword evidence="3" id="KW-1185">Reference proteome</keyword>
<feature type="coiled-coil region" evidence="1">
    <location>
        <begin position="46"/>
        <end position="73"/>
    </location>
</feature>
<comment type="caution">
    <text evidence="2">The sequence shown here is derived from an EMBL/GenBank/DDBJ whole genome shotgun (WGS) entry which is preliminary data.</text>
</comment>
<dbReference type="Proteomes" id="UP000614058">
    <property type="component" value="Unassembled WGS sequence"/>
</dbReference>
<accession>A0ABS1BTF4</accession>
<evidence type="ECO:0000256" key="1">
    <source>
        <dbReference type="SAM" id="Coils"/>
    </source>
</evidence>
<name>A0ABS1BTF4_9NEIS</name>
<proteinExistence type="predicted"/>
<protein>
    <recommendedName>
        <fullName evidence="4">Lipoprotein</fullName>
    </recommendedName>
</protein>
<evidence type="ECO:0008006" key="4">
    <source>
        <dbReference type="Google" id="ProtNLM"/>
    </source>
</evidence>
<dbReference type="RefSeq" id="WP_200522594.1">
    <property type="nucleotide sequence ID" value="NZ_JAEHNZ010000002.1"/>
</dbReference>
<dbReference type="NCBIfam" id="NF046038">
    <property type="entry name" value="NGK_0946_fam"/>
    <property type="match status" value="1"/>
</dbReference>
<dbReference type="EMBL" id="JAEHNZ010000002">
    <property type="protein sequence ID" value="MBK0396528.1"/>
    <property type="molecule type" value="Genomic_DNA"/>
</dbReference>
<sequence>MKNNILFLVLTAFIATGCTTSGSSVGDMAIGSDSAAIKAGRNRKEAQLSRAELEQHRRQRANVSEELALEREKRANKRDQVNGAMGTAAGAVGLIGGIAATAGMIKAIF</sequence>
<keyword evidence="1" id="KW-0175">Coiled coil</keyword>